<dbReference type="EMBL" id="JACEFO010001828">
    <property type="protein sequence ID" value="KAF8700130.1"/>
    <property type="molecule type" value="Genomic_DNA"/>
</dbReference>
<dbReference type="SMART" id="SM01157">
    <property type="entry name" value="DUF1719"/>
    <property type="match status" value="1"/>
</dbReference>
<organism evidence="1 2">
    <name type="scientific">Digitaria exilis</name>
    <dbReference type="NCBI Taxonomy" id="1010633"/>
    <lineage>
        <taxon>Eukaryota</taxon>
        <taxon>Viridiplantae</taxon>
        <taxon>Streptophyta</taxon>
        <taxon>Embryophyta</taxon>
        <taxon>Tracheophyta</taxon>
        <taxon>Spermatophyta</taxon>
        <taxon>Magnoliopsida</taxon>
        <taxon>Liliopsida</taxon>
        <taxon>Poales</taxon>
        <taxon>Poaceae</taxon>
        <taxon>PACMAD clade</taxon>
        <taxon>Panicoideae</taxon>
        <taxon>Panicodae</taxon>
        <taxon>Paniceae</taxon>
        <taxon>Anthephorinae</taxon>
        <taxon>Digitaria</taxon>
    </lineage>
</organism>
<dbReference type="PANTHER" id="PTHR33377">
    <property type="entry name" value="OS10G0134700 PROTEIN-RELATED"/>
    <property type="match status" value="1"/>
</dbReference>
<protein>
    <submittedName>
        <fullName evidence="1">Uncharacterized protein</fullName>
    </submittedName>
</protein>
<dbReference type="Pfam" id="PF08224">
    <property type="entry name" value="DUF1719"/>
    <property type="match status" value="1"/>
</dbReference>
<name>A0A835ENQ8_9POAL</name>
<dbReference type="InterPro" id="IPR013181">
    <property type="entry name" value="DUF1719"/>
</dbReference>
<comment type="caution">
    <text evidence="1">The sequence shown here is derived from an EMBL/GenBank/DDBJ whole genome shotgun (WGS) entry which is preliminary data.</text>
</comment>
<evidence type="ECO:0000313" key="1">
    <source>
        <dbReference type="EMBL" id="KAF8700130.1"/>
    </source>
</evidence>
<sequence>MSAQKVPGVNVSGSDFWCTYTTRLSITHVYRVLSMAETISSAVAQEAVSQVVSRLLERYDHSSDAKDRMDRMEMAHIRLEAALEASQRWSVTSAPLLRWRSKLKRAAQECDRTLRRCRQRMQEEEEDRSSLPRRVARITMSFVSSIVGRGGDEELGGSVVRRFEWFADGASEFLRYVEHGGGTLCRSVFFDGALVRHLLEGKGTKYCFVSGRQHLSFVLQPFIPPERGMQATLLLLLQDSNSPENNFQFTLSLRISESTNIVGSVVRCLELFKPHLSSATEVVKTKLTQLPTQDFPWIPDAHSVYGRDEPGDNLEIIFSKWVRPNPLCCQQLDQSNGSQRYAASSSSSMLEPLASDIYLEPVTYVYLLGHITLPAGNKRQLKADIGHIAEDSLYLKLGWNFWPHSSSEDLPPAVQGSATETFNGEATQHGMYANISFEQLGEIMLPKAVDCLHENAATCYQALWKSKHGHAYLQAEKTSWRSTTWRGGGVSRRKKKAWTSGNNPFMSNMWIVHAPAQLQASAKDWIEKQRCLPLPLLWKTISCVHDCPINALSLVRSLARKIKPQPIQCPIIFTKASESGYIPSAR</sequence>
<keyword evidence="2" id="KW-1185">Reference proteome</keyword>
<accession>A0A835ENQ8</accession>
<dbReference type="AlphaFoldDB" id="A0A835ENQ8"/>
<reference evidence="1" key="1">
    <citation type="submission" date="2020-07" db="EMBL/GenBank/DDBJ databases">
        <title>Genome sequence and genetic diversity analysis of an under-domesticated orphan crop, white fonio (Digitaria exilis).</title>
        <authorList>
            <person name="Bennetzen J.L."/>
            <person name="Chen S."/>
            <person name="Ma X."/>
            <person name="Wang X."/>
            <person name="Yssel A.E.J."/>
            <person name="Chaluvadi S.R."/>
            <person name="Johnson M."/>
            <person name="Gangashetty P."/>
            <person name="Hamidou F."/>
            <person name="Sanogo M.D."/>
            <person name="Zwaenepoel A."/>
            <person name="Wallace J."/>
            <person name="Van De Peer Y."/>
            <person name="Van Deynze A."/>
        </authorList>
    </citation>
    <scope>NUCLEOTIDE SEQUENCE</scope>
    <source>
        <tissue evidence="1">Leaves</tissue>
    </source>
</reference>
<gene>
    <name evidence="1" type="ORF">HU200_034496</name>
</gene>
<evidence type="ECO:0000313" key="2">
    <source>
        <dbReference type="Proteomes" id="UP000636709"/>
    </source>
</evidence>
<dbReference type="Proteomes" id="UP000636709">
    <property type="component" value="Unassembled WGS sequence"/>
</dbReference>
<proteinExistence type="predicted"/>
<dbReference type="PANTHER" id="PTHR33377:SF99">
    <property type="entry name" value="OSJNBB0004G23.8-LIKE PROTEIN"/>
    <property type="match status" value="1"/>
</dbReference>